<name>A0A8S1H6U5_9PELO</name>
<feature type="region of interest" description="Disordered" evidence="1">
    <location>
        <begin position="1"/>
        <end position="26"/>
    </location>
</feature>
<dbReference type="AlphaFoldDB" id="A0A8S1H6U5"/>
<organism evidence="2 3">
    <name type="scientific">Caenorhabditis auriculariae</name>
    <dbReference type="NCBI Taxonomy" id="2777116"/>
    <lineage>
        <taxon>Eukaryota</taxon>
        <taxon>Metazoa</taxon>
        <taxon>Ecdysozoa</taxon>
        <taxon>Nematoda</taxon>
        <taxon>Chromadorea</taxon>
        <taxon>Rhabditida</taxon>
        <taxon>Rhabditina</taxon>
        <taxon>Rhabditomorpha</taxon>
        <taxon>Rhabditoidea</taxon>
        <taxon>Rhabditidae</taxon>
        <taxon>Peloderinae</taxon>
        <taxon>Caenorhabditis</taxon>
    </lineage>
</organism>
<evidence type="ECO:0000313" key="2">
    <source>
        <dbReference type="EMBL" id="CAD6191107.1"/>
    </source>
</evidence>
<feature type="region of interest" description="Disordered" evidence="1">
    <location>
        <begin position="51"/>
        <end position="84"/>
    </location>
</feature>
<protein>
    <submittedName>
        <fullName evidence="2">Uncharacterized protein</fullName>
    </submittedName>
</protein>
<comment type="caution">
    <text evidence="2">The sequence shown here is derived from an EMBL/GenBank/DDBJ whole genome shotgun (WGS) entry which is preliminary data.</text>
</comment>
<reference evidence="2" key="1">
    <citation type="submission" date="2020-10" db="EMBL/GenBank/DDBJ databases">
        <authorList>
            <person name="Kikuchi T."/>
        </authorList>
    </citation>
    <scope>NUCLEOTIDE SEQUENCE</scope>
    <source>
        <strain evidence="2">NKZ352</strain>
    </source>
</reference>
<evidence type="ECO:0000313" key="3">
    <source>
        <dbReference type="Proteomes" id="UP000835052"/>
    </source>
</evidence>
<proteinExistence type="predicted"/>
<evidence type="ECO:0000256" key="1">
    <source>
        <dbReference type="SAM" id="MobiDB-lite"/>
    </source>
</evidence>
<accession>A0A8S1H6U5</accession>
<dbReference type="EMBL" id="CAJGYM010000019">
    <property type="protein sequence ID" value="CAD6191107.1"/>
    <property type="molecule type" value="Genomic_DNA"/>
</dbReference>
<sequence length="84" mass="9322">MATLVSKHNSGGRYKKGSTRAADKLATKEMRCALRRNEAERDLLRMALSLADDLAGSQESKEEGPVGTERPRKPRQRGHKSAEE</sequence>
<dbReference type="Proteomes" id="UP000835052">
    <property type="component" value="Unassembled WGS sequence"/>
</dbReference>
<keyword evidence="3" id="KW-1185">Reference proteome</keyword>
<gene>
    <name evidence="2" type="ORF">CAUJ_LOCUS7026</name>
</gene>
<feature type="compositionally biased region" description="Basic residues" evidence="1">
    <location>
        <begin position="72"/>
        <end position="84"/>
    </location>
</feature>